<dbReference type="InterPro" id="IPR016181">
    <property type="entry name" value="Acyl_CoA_acyltransferase"/>
</dbReference>
<accession>A0ABW2IML6</accession>
<keyword evidence="3" id="KW-1185">Reference proteome</keyword>
<proteinExistence type="predicted"/>
<keyword evidence="2" id="KW-0012">Acyltransferase</keyword>
<gene>
    <name evidence="2" type="ORF">ACFQS8_10805</name>
</gene>
<reference evidence="3" key="1">
    <citation type="journal article" date="2019" name="Int. J. Syst. Evol. Microbiol.">
        <title>The Global Catalogue of Microorganisms (GCM) 10K type strain sequencing project: providing services to taxonomists for standard genome sequencing and annotation.</title>
        <authorList>
            <consortium name="The Broad Institute Genomics Platform"/>
            <consortium name="The Broad Institute Genome Sequencing Center for Infectious Disease"/>
            <person name="Wu L."/>
            <person name="Ma J."/>
        </authorList>
    </citation>
    <scope>NUCLEOTIDE SEQUENCE [LARGE SCALE GENOMIC DNA]</scope>
    <source>
        <strain evidence="3">CCUG 51308</strain>
    </source>
</reference>
<dbReference type="Proteomes" id="UP001596492">
    <property type="component" value="Unassembled WGS sequence"/>
</dbReference>
<name>A0ABW2IML6_9PROT</name>
<protein>
    <submittedName>
        <fullName evidence="2">GNAT family N-acetyltransferase</fullName>
        <ecNumber evidence="2">2.3.-.-</ecNumber>
    </submittedName>
</protein>
<dbReference type="PANTHER" id="PTHR43415:SF3">
    <property type="entry name" value="GNAT-FAMILY ACETYLTRANSFERASE"/>
    <property type="match status" value="1"/>
</dbReference>
<dbReference type="PANTHER" id="PTHR43415">
    <property type="entry name" value="SPERMIDINE N(1)-ACETYLTRANSFERASE"/>
    <property type="match status" value="1"/>
</dbReference>
<dbReference type="SUPFAM" id="SSF55729">
    <property type="entry name" value="Acyl-CoA N-acyltransferases (Nat)"/>
    <property type="match status" value="1"/>
</dbReference>
<sequence length="171" mass="20260">MIVGKHVSLRAIQESDLEPLRQWRNKPQMRRYFREYREISPEMQQKWFENSVLHDPRVRMFAIERNHDNALMGACGLCYIDPINRNADFSIYLGIDDLYIDEKFASDAGKLLIKYGFEELNLHRIWAEIYSIDLPKQKFLPSLGFKLEGTHKETHFTEGKWVDSLFYGLLS</sequence>
<organism evidence="2 3">
    <name type="scientific">Hirschia litorea</name>
    <dbReference type="NCBI Taxonomy" id="1199156"/>
    <lineage>
        <taxon>Bacteria</taxon>
        <taxon>Pseudomonadati</taxon>
        <taxon>Pseudomonadota</taxon>
        <taxon>Alphaproteobacteria</taxon>
        <taxon>Hyphomonadales</taxon>
        <taxon>Hyphomonadaceae</taxon>
        <taxon>Hirschia</taxon>
    </lineage>
</organism>
<comment type="caution">
    <text evidence="2">The sequence shown here is derived from an EMBL/GenBank/DDBJ whole genome shotgun (WGS) entry which is preliminary data.</text>
</comment>
<dbReference type="Gene3D" id="3.40.630.30">
    <property type="match status" value="1"/>
</dbReference>
<dbReference type="EC" id="2.3.-.-" evidence="2"/>
<dbReference type="PROSITE" id="PS51186">
    <property type="entry name" value="GNAT"/>
    <property type="match status" value="1"/>
</dbReference>
<feature type="domain" description="N-acetyltransferase" evidence="1">
    <location>
        <begin position="7"/>
        <end position="163"/>
    </location>
</feature>
<dbReference type="RefSeq" id="WP_382167346.1">
    <property type="nucleotide sequence ID" value="NZ_JBHTBR010000005.1"/>
</dbReference>
<dbReference type="InterPro" id="IPR000182">
    <property type="entry name" value="GNAT_dom"/>
</dbReference>
<keyword evidence="2" id="KW-0808">Transferase</keyword>
<dbReference type="Pfam" id="PF13302">
    <property type="entry name" value="Acetyltransf_3"/>
    <property type="match status" value="1"/>
</dbReference>
<dbReference type="EMBL" id="JBHTBR010000005">
    <property type="protein sequence ID" value="MFC7292106.1"/>
    <property type="molecule type" value="Genomic_DNA"/>
</dbReference>
<evidence type="ECO:0000313" key="2">
    <source>
        <dbReference type="EMBL" id="MFC7292106.1"/>
    </source>
</evidence>
<evidence type="ECO:0000313" key="3">
    <source>
        <dbReference type="Proteomes" id="UP001596492"/>
    </source>
</evidence>
<dbReference type="GO" id="GO:0016746">
    <property type="term" value="F:acyltransferase activity"/>
    <property type="evidence" value="ECO:0007669"/>
    <property type="project" value="UniProtKB-KW"/>
</dbReference>
<evidence type="ECO:0000259" key="1">
    <source>
        <dbReference type="PROSITE" id="PS51186"/>
    </source>
</evidence>